<dbReference type="AlphaFoldDB" id="A0AAV3RGG6"/>
<accession>A0AAV3RGG6</accession>
<gene>
    <name evidence="1" type="ORF">LIER_43945</name>
</gene>
<dbReference type="Proteomes" id="UP001454036">
    <property type="component" value="Unassembled WGS sequence"/>
</dbReference>
<evidence type="ECO:0000313" key="1">
    <source>
        <dbReference type="EMBL" id="GAA0173412.1"/>
    </source>
</evidence>
<keyword evidence="2" id="KW-1185">Reference proteome</keyword>
<reference evidence="1 2" key="1">
    <citation type="submission" date="2024-01" db="EMBL/GenBank/DDBJ databases">
        <title>The complete chloroplast genome sequence of Lithospermum erythrorhizon: insights into the phylogenetic relationship among Boraginaceae species and the maternal lineages of purple gromwells.</title>
        <authorList>
            <person name="Okada T."/>
            <person name="Watanabe K."/>
        </authorList>
    </citation>
    <scope>NUCLEOTIDE SEQUENCE [LARGE SCALE GENOMIC DNA]</scope>
</reference>
<comment type="caution">
    <text evidence="1">The sequence shown here is derived from an EMBL/GenBank/DDBJ whole genome shotgun (WGS) entry which is preliminary data.</text>
</comment>
<sequence>MGKRVANLGFYGVRAADLGFFVKGVADLGFMGEEAADLGFSGRGGGSRIWVLWGWMGQRVFREGERGRKSWEGKRRKLRVMKMVVGGGGYDGMMVGRCYFEKKMKR</sequence>
<name>A0AAV3RGG6_LITER</name>
<evidence type="ECO:0000313" key="2">
    <source>
        <dbReference type="Proteomes" id="UP001454036"/>
    </source>
</evidence>
<organism evidence="1 2">
    <name type="scientific">Lithospermum erythrorhizon</name>
    <name type="common">Purple gromwell</name>
    <name type="synonym">Lithospermum officinale var. erythrorhizon</name>
    <dbReference type="NCBI Taxonomy" id="34254"/>
    <lineage>
        <taxon>Eukaryota</taxon>
        <taxon>Viridiplantae</taxon>
        <taxon>Streptophyta</taxon>
        <taxon>Embryophyta</taxon>
        <taxon>Tracheophyta</taxon>
        <taxon>Spermatophyta</taxon>
        <taxon>Magnoliopsida</taxon>
        <taxon>eudicotyledons</taxon>
        <taxon>Gunneridae</taxon>
        <taxon>Pentapetalae</taxon>
        <taxon>asterids</taxon>
        <taxon>lamiids</taxon>
        <taxon>Boraginales</taxon>
        <taxon>Boraginaceae</taxon>
        <taxon>Boraginoideae</taxon>
        <taxon>Lithospermeae</taxon>
        <taxon>Lithospermum</taxon>
    </lineage>
</organism>
<dbReference type="EMBL" id="BAABME010042024">
    <property type="protein sequence ID" value="GAA0173412.1"/>
    <property type="molecule type" value="Genomic_DNA"/>
</dbReference>
<protein>
    <submittedName>
        <fullName evidence="1">Uncharacterized protein</fullName>
    </submittedName>
</protein>
<proteinExistence type="predicted"/>